<reference evidence="3 4" key="1">
    <citation type="submission" date="2019-06" db="EMBL/GenBank/DDBJ databases">
        <title>Genome Sequence of the Brown Rot Fungal Pathogen Monilinia fructicola.</title>
        <authorList>
            <person name="De Miccolis Angelini R.M."/>
            <person name="Landi L."/>
            <person name="Abate D."/>
            <person name="Pollastro S."/>
            <person name="Romanazzi G."/>
            <person name="Faretra F."/>
        </authorList>
    </citation>
    <scope>NUCLEOTIDE SEQUENCE [LARGE SCALE GENOMIC DNA]</scope>
    <source>
        <strain evidence="3 4">Mfrc123</strain>
    </source>
</reference>
<keyword evidence="2" id="KW-0472">Membrane</keyword>
<sequence>MGLSIFLFVPFDAIYHIPYTIYHIPYHIPYTKYHIPYIPIPIISITYHITFALTLKKKIHVKSHNLSIQLSFIKSLQIQIPSRAEQPFIPFREIYLKFVDRNVKSDHQEKKRGFKESSGQTISK</sequence>
<dbReference type="EMBL" id="VICG01000008">
    <property type="protein sequence ID" value="KAA8569363.1"/>
    <property type="molecule type" value="Genomic_DNA"/>
</dbReference>
<feature type="transmembrane region" description="Helical" evidence="2">
    <location>
        <begin position="37"/>
        <end position="55"/>
    </location>
</feature>
<feature type="region of interest" description="Disordered" evidence="1">
    <location>
        <begin position="105"/>
        <end position="124"/>
    </location>
</feature>
<evidence type="ECO:0000313" key="4">
    <source>
        <dbReference type="Proteomes" id="UP000322873"/>
    </source>
</evidence>
<protein>
    <submittedName>
        <fullName evidence="3">Uncharacterized protein</fullName>
    </submittedName>
</protein>
<accession>A0A5M9JLV6</accession>
<evidence type="ECO:0000256" key="2">
    <source>
        <dbReference type="SAM" id="Phobius"/>
    </source>
</evidence>
<organism evidence="3 4">
    <name type="scientific">Monilinia fructicola</name>
    <name type="common">Brown rot fungus</name>
    <name type="synonym">Ciboria fructicola</name>
    <dbReference type="NCBI Taxonomy" id="38448"/>
    <lineage>
        <taxon>Eukaryota</taxon>
        <taxon>Fungi</taxon>
        <taxon>Dikarya</taxon>
        <taxon>Ascomycota</taxon>
        <taxon>Pezizomycotina</taxon>
        <taxon>Leotiomycetes</taxon>
        <taxon>Helotiales</taxon>
        <taxon>Sclerotiniaceae</taxon>
        <taxon>Monilinia</taxon>
    </lineage>
</organism>
<comment type="caution">
    <text evidence="3">The sequence shown here is derived from an EMBL/GenBank/DDBJ whole genome shotgun (WGS) entry which is preliminary data.</text>
</comment>
<keyword evidence="2" id="KW-0812">Transmembrane</keyword>
<name>A0A5M9JLV6_MONFR</name>
<keyword evidence="4" id="KW-1185">Reference proteome</keyword>
<dbReference type="Proteomes" id="UP000322873">
    <property type="component" value="Unassembled WGS sequence"/>
</dbReference>
<evidence type="ECO:0000256" key="1">
    <source>
        <dbReference type="SAM" id="MobiDB-lite"/>
    </source>
</evidence>
<evidence type="ECO:0000313" key="3">
    <source>
        <dbReference type="EMBL" id="KAA8569363.1"/>
    </source>
</evidence>
<keyword evidence="2" id="KW-1133">Transmembrane helix</keyword>
<proteinExistence type="predicted"/>
<gene>
    <name evidence="3" type="ORF">EYC84_001013</name>
</gene>
<dbReference type="AlphaFoldDB" id="A0A5M9JLV6"/>
<feature type="compositionally biased region" description="Basic and acidic residues" evidence="1">
    <location>
        <begin position="105"/>
        <end position="115"/>
    </location>
</feature>